<accession>A0ABP8K3Z0</accession>
<name>A0ABP8K3Z0_9MICO</name>
<evidence type="ECO:0000256" key="1">
    <source>
        <dbReference type="ARBA" id="ARBA00022649"/>
    </source>
</evidence>
<reference evidence="3" key="1">
    <citation type="journal article" date="2019" name="Int. J. Syst. Evol. Microbiol.">
        <title>The Global Catalogue of Microorganisms (GCM) 10K type strain sequencing project: providing services to taxonomists for standard genome sequencing and annotation.</title>
        <authorList>
            <consortium name="The Broad Institute Genomics Platform"/>
            <consortium name="The Broad Institute Genome Sequencing Center for Infectious Disease"/>
            <person name="Wu L."/>
            <person name="Ma J."/>
        </authorList>
    </citation>
    <scope>NUCLEOTIDE SEQUENCE [LARGE SCALE GENOMIC DNA]</scope>
    <source>
        <strain evidence="3">JCM 17738</strain>
    </source>
</reference>
<organism evidence="2 3">
    <name type="scientific">Ornithinibacter aureus</name>
    <dbReference type="NCBI Taxonomy" id="622664"/>
    <lineage>
        <taxon>Bacteria</taxon>
        <taxon>Bacillati</taxon>
        <taxon>Actinomycetota</taxon>
        <taxon>Actinomycetes</taxon>
        <taxon>Micrococcales</taxon>
        <taxon>Intrasporangiaceae</taxon>
        <taxon>Ornithinibacter</taxon>
    </lineage>
</organism>
<proteinExistence type="predicted"/>
<keyword evidence="1" id="KW-1277">Toxin-antitoxin system</keyword>
<keyword evidence="3" id="KW-1185">Reference proteome</keyword>
<dbReference type="Pfam" id="PF07362">
    <property type="entry name" value="CcdA"/>
    <property type="match status" value="1"/>
</dbReference>
<dbReference type="InterPro" id="IPR009956">
    <property type="entry name" value="Post-segregation_anti-tox_CcdA"/>
</dbReference>
<dbReference type="Proteomes" id="UP001500390">
    <property type="component" value="Unassembled WGS sequence"/>
</dbReference>
<evidence type="ECO:0000313" key="2">
    <source>
        <dbReference type="EMBL" id="GAA4399982.1"/>
    </source>
</evidence>
<sequence>MARVNVSIPDDVIERAREAGLNVSRLATSALEEALERQSKIAMVDDFLSALDNELGPIPADELEAANALLDSAR</sequence>
<comment type="caution">
    <text evidence="2">The sequence shown here is derived from an EMBL/GenBank/DDBJ whole genome shotgun (WGS) entry which is preliminary data.</text>
</comment>
<dbReference type="EMBL" id="BAABFX010000037">
    <property type="protein sequence ID" value="GAA4399982.1"/>
    <property type="molecule type" value="Genomic_DNA"/>
</dbReference>
<evidence type="ECO:0000313" key="3">
    <source>
        <dbReference type="Proteomes" id="UP001500390"/>
    </source>
</evidence>
<protein>
    <recommendedName>
        <fullName evidence="4">Antitoxin</fullName>
    </recommendedName>
</protein>
<dbReference type="RefSeq" id="WP_159898756.1">
    <property type="nucleotide sequence ID" value="NZ_BAABFX010000037.1"/>
</dbReference>
<gene>
    <name evidence="2" type="ORF">GCM10023153_26890</name>
</gene>
<evidence type="ECO:0008006" key="4">
    <source>
        <dbReference type="Google" id="ProtNLM"/>
    </source>
</evidence>